<keyword evidence="2 5" id="KW-0812">Transmembrane</keyword>
<evidence type="ECO:0000256" key="2">
    <source>
        <dbReference type="ARBA" id="ARBA00022692"/>
    </source>
</evidence>
<evidence type="ECO:0000256" key="4">
    <source>
        <dbReference type="ARBA" id="ARBA00023136"/>
    </source>
</evidence>
<keyword evidence="3 5" id="KW-1133">Transmembrane helix</keyword>
<evidence type="ECO:0000256" key="1">
    <source>
        <dbReference type="ARBA" id="ARBA00004141"/>
    </source>
</evidence>
<feature type="transmembrane region" description="Helical" evidence="5">
    <location>
        <begin position="226"/>
        <end position="250"/>
    </location>
</feature>
<evidence type="ECO:0000259" key="6">
    <source>
        <dbReference type="PROSITE" id="PS51012"/>
    </source>
</evidence>
<dbReference type="PIRSF" id="PIRSF006648">
    <property type="entry name" value="DrrB"/>
    <property type="match status" value="1"/>
</dbReference>
<dbReference type="Proteomes" id="UP000635071">
    <property type="component" value="Unassembled WGS sequence"/>
</dbReference>
<feature type="transmembrane region" description="Helical" evidence="5">
    <location>
        <begin position="203"/>
        <end position="220"/>
    </location>
</feature>
<reference evidence="7" key="2">
    <citation type="submission" date="2020-09" db="EMBL/GenBank/DDBJ databases">
        <authorList>
            <person name="Sun Q."/>
            <person name="Zhou Y."/>
        </authorList>
    </citation>
    <scope>NUCLEOTIDE SEQUENCE</scope>
    <source>
        <strain evidence="7">CGMCC 1.15519</strain>
    </source>
</reference>
<sequence>MNIQRINARGIWSIYRFEMHRFKRTLWTGLAVPVITTSLYFVVFGTAIGSRMTEINGIDYGSFIVPGLMMLSLFNESIFNASFGIHMPRFTGTIYELLSAPLSAFETVLGFVGAAATKATIVALVILLTANLFVDVRVEHPFLMFAYLVLVAVTFCLFGFIIGIWAKGFEQLQIIPLLIVTPLTFLGGAFYSIDMLPEPWRTITLFNPVVYLINGFRWTFFGTADVAVGISLAATAAFLLACLVAIWWIFRTGYRLKA</sequence>
<feature type="transmembrane region" description="Helical" evidence="5">
    <location>
        <begin position="142"/>
        <end position="166"/>
    </location>
</feature>
<dbReference type="RefSeq" id="WP_188762059.1">
    <property type="nucleotide sequence ID" value="NZ_BMJM01000003.1"/>
</dbReference>
<reference evidence="7" key="1">
    <citation type="journal article" date="2014" name="Int. J. Syst. Evol. Microbiol.">
        <title>Complete genome sequence of Corynebacterium casei LMG S-19264T (=DSM 44701T), isolated from a smear-ripened cheese.</title>
        <authorList>
            <consortium name="US DOE Joint Genome Institute (JGI-PGF)"/>
            <person name="Walter F."/>
            <person name="Albersmeier A."/>
            <person name="Kalinowski J."/>
            <person name="Ruckert C."/>
        </authorList>
    </citation>
    <scope>NUCLEOTIDE SEQUENCE</scope>
    <source>
        <strain evidence="7">CGMCC 1.15519</strain>
    </source>
</reference>
<gene>
    <name evidence="7" type="ORF">GCM10011529_12420</name>
</gene>
<keyword evidence="8" id="KW-1185">Reference proteome</keyword>
<feature type="domain" description="ABC transmembrane type-2" evidence="6">
    <location>
        <begin position="24"/>
        <end position="253"/>
    </location>
</feature>
<dbReference type="Pfam" id="PF01061">
    <property type="entry name" value="ABC2_membrane"/>
    <property type="match status" value="1"/>
</dbReference>
<comment type="similarity">
    <text evidence="5">Belongs to the ABC-2 integral membrane protein family.</text>
</comment>
<dbReference type="GO" id="GO:0140359">
    <property type="term" value="F:ABC-type transporter activity"/>
    <property type="evidence" value="ECO:0007669"/>
    <property type="project" value="InterPro"/>
</dbReference>
<feature type="transmembrane region" description="Helical" evidence="5">
    <location>
        <begin position="107"/>
        <end position="130"/>
    </location>
</feature>
<dbReference type="InterPro" id="IPR000412">
    <property type="entry name" value="ABC_2_transport"/>
</dbReference>
<dbReference type="AlphaFoldDB" id="A0A916ZP81"/>
<protein>
    <recommendedName>
        <fullName evidence="5">Transport permease protein</fullName>
    </recommendedName>
</protein>
<dbReference type="PROSITE" id="PS51012">
    <property type="entry name" value="ABC_TM2"/>
    <property type="match status" value="1"/>
</dbReference>
<keyword evidence="5" id="KW-1003">Cell membrane</keyword>
<dbReference type="EMBL" id="BMJM01000003">
    <property type="protein sequence ID" value="GGE07560.1"/>
    <property type="molecule type" value="Genomic_DNA"/>
</dbReference>
<proteinExistence type="inferred from homology"/>
<name>A0A916ZP81_9SPHN</name>
<feature type="transmembrane region" description="Helical" evidence="5">
    <location>
        <begin position="60"/>
        <end position="87"/>
    </location>
</feature>
<organism evidence="7 8">
    <name type="scientific">Sandarakinorhabdus glacialis</name>
    <dbReference type="NCBI Taxonomy" id="1614636"/>
    <lineage>
        <taxon>Bacteria</taxon>
        <taxon>Pseudomonadati</taxon>
        <taxon>Pseudomonadota</taxon>
        <taxon>Alphaproteobacteria</taxon>
        <taxon>Sphingomonadales</taxon>
        <taxon>Sphingosinicellaceae</taxon>
        <taxon>Sandarakinorhabdus</taxon>
    </lineage>
</organism>
<feature type="transmembrane region" description="Helical" evidence="5">
    <location>
        <begin position="26"/>
        <end position="48"/>
    </location>
</feature>
<evidence type="ECO:0000313" key="8">
    <source>
        <dbReference type="Proteomes" id="UP000635071"/>
    </source>
</evidence>
<comment type="subcellular location">
    <subcellularLocation>
        <location evidence="5">Cell inner membrane</location>
        <topology evidence="5">Multi-pass membrane protein</topology>
    </subcellularLocation>
    <subcellularLocation>
        <location evidence="1">Membrane</location>
        <topology evidence="1">Multi-pass membrane protein</topology>
    </subcellularLocation>
</comment>
<dbReference type="PANTHER" id="PTHR43332">
    <property type="entry name" value="INNER MEMBRANE TRANSPORT PERMEASE YADH-RELATED"/>
    <property type="match status" value="1"/>
</dbReference>
<evidence type="ECO:0000313" key="7">
    <source>
        <dbReference type="EMBL" id="GGE07560.1"/>
    </source>
</evidence>
<evidence type="ECO:0000256" key="5">
    <source>
        <dbReference type="RuleBase" id="RU361157"/>
    </source>
</evidence>
<dbReference type="InterPro" id="IPR052522">
    <property type="entry name" value="ABC-2_transport_permease"/>
</dbReference>
<dbReference type="PRINTS" id="PR00164">
    <property type="entry name" value="ABC2TRNSPORT"/>
</dbReference>
<comment type="caution">
    <text evidence="7">The sequence shown here is derived from an EMBL/GenBank/DDBJ whole genome shotgun (WGS) entry which is preliminary data.</text>
</comment>
<keyword evidence="4 5" id="KW-0472">Membrane</keyword>
<dbReference type="PANTHER" id="PTHR43332:SF1">
    <property type="entry name" value="TRANSPORT PERMEASE PROTEIN"/>
    <property type="match status" value="1"/>
</dbReference>
<keyword evidence="5" id="KW-0813">Transport</keyword>
<evidence type="ECO:0000256" key="3">
    <source>
        <dbReference type="ARBA" id="ARBA00022989"/>
    </source>
</evidence>
<accession>A0A916ZP81</accession>
<dbReference type="InterPro" id="IPR047817">
    <property type="entry name" value="ABC2_TM_bact-type"/>
</dbReference>
<dbReference type="InterPro" id="IPR013525">
    <property type="entry name" value="ABC2_TM"/>
</dbReference>
<dbReference type="GO" id="GO:0043190">
    <property type="term" value="C:ATP-binding cassette (ABC) transporter complex"/>
    <property type="evidence" value="ECO:0007669"/>
    <property type="project" value="InterPro"/>
</dbReference>
<feature type="transmembrane region" description="Helical" evidence="5">
    <location>
        <begin position="172"/>
        <end position="191"/>
    </location>
</feature>